<name>A0A1J5MT35_9BACT</name>
<keyword evidence="3 4" id="KW-0408">Iron</keyword>
<protein>
    <submittedName>
        <fullName evidence="6">Cytochrome c</fullName>
    </submittedName>
</protein>
<dbReference type="OrthoDB" id="9808312at2"/>
<evidence type="ECO:0000256" key="4">
    <source>
        <dbReference type="PROSITE-ProRule" id="PRU00433"/>
    </source>
</evidence>
<proteinExistence type="predicted"/>
<dbReference type="InterPro" id="IPR051459">
    <property type="entry name" value="Cytochrome_c-type_DH"/>
</dbReference>
<dbReference type="GO" id="GO:0009055">
    <property type="term" value="F:electron transfer activity"/>
    <property type="evidence" value="ECO:0007669"/>
    <property type="project" value="InterPro"/>
</dbReference>
<dbReference type="Pfam" id="PF21342">
    <property type="entry name" value="SoxA-TsdA_cyt-c"/>
    <property type="match status" value="1"/>
</dbReference>
<dbReference type="Proteomes" id="UP000181901">
    <property type="component" value="Unassembled WGS sequence"/>
</dbReference>
<dbReference type="GO" id="GO:0020037">
    <property type="term" value="F:heme binding"/>
    <property type="evidence" value="ECO:0007669"/>
    <property type="project" value="InterPro"/>
</dbReference>
<reference evidence="6 7" key="1">
    <citation type="submission" date="2015-09" db="EMBL/GenBank/DDBJ databases">
        <title>Genome of Desulfovibrio dechloracetivorans BerOc1, a mercury methylating strain isolated from highly hydrocarbons and metals contaminated coastal sediments.</title>
        <authorList>
            <person name="Goni Urriza M."/>
            <person name="Gassie C."/>
            <person name="Bouchez O."/>
            <person name="Klopp C."/>
            <person name="Ranchou-Peyruse A."/>
            <person name="Remy G."/>
        </authorList>
    </citation>
    <scope>NUCLEOTIDE SEQUENCE [LARGE SCALE GENOMIC DNA]</scope>
    <source>
        <strain evidence="6 7">BerOc1</strain>
    </source>
</reference>
<organism evidence="6 7">
    <name type="scientific">Pseudodesulfovibrio hydrargyri</name>
    <dbReference type="NCBI Taxonomy" id="2125990"/>
    <lineage>
        <taxon>Bacteria</taxon>
        <taxon>Pseudomonadati</taxon>
        <taxon>Thermodesulfobacteriota</taxon>
        <taxon>Desulfovibrionia</taxon>
        <taxon>Desulfovibrionales</taxon>
        <taxon>Desulfovibrionaceae</taxon>
    </lineage>
</organism>
<evidence type="ECO:0000313" key="6">
    <source>
        <dbReference type="EMBL" id="OIQ49781.1"/>
    </source>
</evidence>
<dbReference type="InterPro" id="IPR009056">
    <property type="entry name" value="Cyt_c-like_dom"/>
</dbReference>
<dbReference type="Gene3D" id="1.10.760.10">
    <property type="entry name" value="Cytochrome c-like domain"/>
    <property type="match status" value="2"/>
</dbReference>
<keyword evidence="1 4" id="KW-0349">Heme</keyword>
<accession>A0A1J5MT35</accession>
<evidence type="ECO:0000313" key="7">
    <source>
        <dbReference type="Proteomes" id="UP000181901"/>
    </source>
</evidence>
<evidence type="ECO:0000256" key="2">
    <source>
        <dbReference type="ARBA" id="ARBA00022723"/>
    </source>
</evidence>
<evidence type="ECO:0000256" key="1">
    <source>
        <dbReference type="ARBA" id="ARBA00022617"/>
    </source>
</evidence>
<dbReference type="EMBL" id="LKAQ01000004">
    <property type="protein sequence ID" value="OIQ49781.1"/>
    <property type="molecule type" value="Genomic_DNA"/>
</dbReference>
<comment type="caution">
    <text evidence="6">The sequence shown here is derived from an EMBL/GenBank/DDBJ whole genome shotgun (WGS) entry which is preliminary data.</text>
</comment>
<dbReference type="AlphaFoldDB" id="A0A1J5MT35"/>
<feature type="domain" description="Cytochrome c" evidence="5">
    <location>
        <begin position="197"/>
        <end position="276"/>
    </location>
</feature>
<dbReference type="RefSeq" id="WP_071545267.1">
    <property type="nucleotide sequence ID" value="NZ_LKAQ01000004.1"/>
</dbReference>
<evidence type="ECO:0000256" key="3">
    <source>
        <dbReference type="ARBA" id="ARBA00023004"/>
    </source>
</evidence>
<dbReference type="GO" id="GO:0046872">
    <property type="term" value="F:metal ion binding"/>
    <property type="evidence" value="ECO:0007669"/>
    <property type="project" value="UniProtKB-KW"/>
</dbReference>
<dbReference type="PROSITE" id="PS51007">
    <property type="entry name" value="CYTC"/>
    <property type="match status" value="1"/>
</dbReference>
<dbReference type="SUPFAM" id="SSF46626">
    <property type="entry name" value="Cytochrome c"/>
    <property type="match status" value="2"/>
</dbReference>
<keyword evidence="7" id="KW-1185">Reference proteome</keyword>
<dbReference type="InterPro" id="IPR036909">
    <property type="entry name" value="Cyt_c-like_dom_sf"/>
</dbReference>
<keyword evidence="2 4" id="KW-0479">Metal-binding</keyword>
<evidence type="ECO:0000259" key="5">
    <source>
        <dbReference type="PROSITE" id="PS51007"/>
    </source>
</evidence>
<dbReference type="PANTHER" id="PTHR35008:SF4">
    <property type="entry name" value="BLL4482 PROTEIN"/>
    <property type="match status" value="1"/>
</dbReference>
<sequence length="300" mass="33094">MNQAKLFFSLTLLVLLLIFGAWLAFFFQWSAPMPRTAAPAAIGTGTDTAAAPRALSPLGPVFNPPALEDAPEKIRPMVMLGYKIMTETKKYAPEYVGNDMACTNCHFDGGRSKDTISLVGVAAKYPLYRGRREYTADLALRTQGCFERSMDGKAPAPDSQIMQSLLVYYQWISKGIPIYSTPPWAVLAHHLDNEHKPDAVAGKTVFKDVCARCHGEDGLGTPIAPPLWGDGAYNDGAGMHRIRTFSVFVWRFMPKTDPSLTQEQALDVAAYAHEQPRPKFTATHPNKIERVIPLPGEARQ</sequence>
<dbReference type="PANTHER" id="PTHR35008">
    <property type="entry name" value="BLL4482 PROTEIN-RELATED"/>
    <property type="match status" value="1"/>
</dbReference>
<gene>
    <name evidence="6" type="ORF">BerOc1_01706</name>
</gene>
<dbReference type="Pfam" id="PF13442">
    <property type="entry name" value="Cytochrome_CBB3"/>
    <property type="match status" value="1"/>
</dbReference>